<feature type="region of interest" description="Disordered" evidence="1">
    <location>
        <begin position="1"/>
        <end position="36"/>
    </location>
</feature>
<gene>
    <name evidence="2" type="ORF">DET59_104208</name>
</gene>
<dbReference type="RefSeq" id="WP_181778086.1">
    <property type="nucleotide sequence ID" value="NZ_JBITUV010000004.1"/>
</dbReference>
<dbReference type="EMBL" id="QNRJ01000004">
    <property type="protein sequence ID" value="RBP05489.1"/>
    <property type="molecule type" value="Genomic_DNA"/>
</dbReference>
<accession>A0A366EVF6</accession>
<reference evidence="2 3" key="1">
    <citation type="submission" date="2018-06" db="EMBL/GenBank/DDBJ databases">
        <title>Freshwater and sediment microbial communities from various areas in North America, analyzing microbe dynamics in response to fracking.</title>
        <authorList>
            <person name="Lamendella R."/>
        </authorList>
    </citation>
    <scope>NUCLEOTIDE SEQUENCE [LARGE SCALE GENOMIC DNA]</scope>
    <source>
        <strain evidence="2 3">97B</strain>
    </source>
</reference>
<dbReference type="AlphaFoldDB" id="A0A366EVF6"/>
<evidence type="ECO:0000256" key="1">
    <source>
        <dbReference type="SAM" id="MobiDB-lite"/>
    </source>
</evidence>
<protein>
    <submittedName>
        <fullName evidence="2">Uncharacterized protein</fullName>
    </submittedName>
</protein>
<proteinExistence type="predicted"/>
<evidence type="ECO:0000313" key="2">
    <source>
        <dbReference type="EMBL" id="RBP05489.1"/>
    </source>
</evidence>
<evidence type="ECO:0000313" key="3">
    <source>
        <dbReference type="Proteomes" id="UP000252118"/>
    </source>
</evidence>
<comment type="caution">
    <text evidence="2">The sequence shown here is derived from an EMBL/GenBank/DDBJ whole genome shotgun (WGS) entry which is preliminary data.</text>
</comment>
<organism evidence="2 3">
    <name type="scientific">Rossellomorea aquimaris</name>
    <dbReference type="NCBI Taxonomy" id="189382"/>
    <lineage>
        <taxon>Bacteria</taxon>
        <taxon>Bacillati</taxon>
        <taxon>Bacillota</taxon>
        <taxon>Bacilli</taxon>
        <taxon>Bacillales</taxon>
        <taxon>Bacillaceae</taxon>
        <taxon>Rossellomorea</taxon>
    </lineage>
</organism>
<name>A0A366EVF6_9BACI</name>
<dbReference type="Proteomes" id="UP000252118">
    <property type="component" value="Unassembled WGS sequence"/>
</dbReference>
<sequence length="51" mass="5806">MKKQDERTSTTEANMELNERFYGSNEKEVDPAPPTYIQNNTAAVRITGDDE</sequence>